<keyword evidence="3" id="KW-1185">Reference proteome</keyword>
<organism evidence="2 3">
    <name type="scientific">Chionoecetes opilio</name>
    <name type="common">Atlantic snow crab</name>
    <name type="synonym">Cancer opilio</name>
    <dbReference type="NCBI Taxonomy" id="41210"/>
    <lineage>
        <taxon>Eukaryota</taxon>
        <taxon>Metazoa</taxon>
        <taxon>Ecdysozoa</taxon>
        <taxon>Arthropoda</taxon>
        <taxon>Crustacea</taxon>
        <taxon>Multicrustacea</taxon>
        <taxon>Malacostraca</taxon>
        <taxon>Eumalacostraca</taxon>
        <taxon>Eucarida</taxon>
        <taxon>Decapoda</taxon>
        <taxon>Pleocyemata</taxon>
        <taxon>Brachyura</taxon>
        <taxon>Eubrachyura</taxon>
        <taxon>Majoidea</taxon>
        <taxon>Majidae</taxon>
        <taxon>Chionoecetes</taxon>
    </lineage>
</organism>
<protein>
    <submittedName>
        <fullName evidence="2">Uncharacterized protein</fullName>
    </submittedName>
</protein>
<reference evidence="2" key="1">
    <citation type="submission" date="2020-07" db="EMBL/GenBank/DDBJ databases">
        <title>The High-quality genome of the commercially important snow crab, Chionoecetes opilio.</title>
        <authorList>
            <person name="Jeong J.-H."/>
            <person name="Ryu S."/>
        </authorList>
    </citation>
    <scope>NUCLEOTIDE SEQUENCE</scope>
    <source>
        <strain evidence="2">MADBK_172401_WGS</strain>
        <tissue evidence="2">Digestive gland</tissue>
    </source>
</reference>
<dbReference type="Proteomes" id="UP000770661">
    <property type="component" value="Unassembled WGS sequence"/>
</dbReference>
<sequence length="191" mass="21640">MLNAVKSRLLFEITELTVLDTSEGSNPNENEDEDFLKESEDKNRISYCDDPGSSQRNHLNRRLITTTTPLTLFPSFFPPPSGNMLRLPIRNHIGSRSLDTLPQASLNTDSEDSNTPEAGRYLGVLLTTLVPHRDKYTIENDIACDSMTSSRQARDWKEVARGPEDVRRLEHLLPSRVPETEWGKRGRPGYS</sequence>
<comment type="caution">
    <text evidence="2">The sequence shown here is derived from an EMBL/GenBank/DDBJ whole genome shotgun (WGS) entry which is preliminary data.</text>
</comment>
<evidence type="ECO:0000313" key="2">
    <source>
        <dbReference type="EMBL" id="KAG0715588.1"/>
    </source>
</evidence>
<evidence type="ECO:0000256" key="1">
    <source>
        <dbReference type="SAM" id="MobiDB-lite"/>
    </source>
</evidence>
<accession>A0A8J4XXC1</accession>
<gene>
    <name evidence="2" type="ORF">GWK47_011625</name>
</gene>
<dbReference type="AlphaFoldDB" id="A0A8J4XXC1"/>
<name>A0A8J4XXC1_CHIOP</name>
<proteinExistence type="predicted"/>
<dbReference type="EMBL" id="JACEEZ010019563">
    <property type="protein sequence ID" value="KAG0715588.1"/>
    <property type="molecule type" value="Genomic_DNA"/>
</dbReference>
<evidence type="ECO:0000313" key="3">
    <source>
        <dbReference type="Proteomes" id="UP000770661"/>
    </source>
</evidence>
<feature type="region of interest" description="Disordered" evidence="1">
    <location>
        <begin position="21"/>
        <end position="40"/>
    </location>
</feature>